<feature type="coiled-coil region" evidence="1">
    <location>
        <begin position="283"/>
        <end position="310"/>
    </location>
</feature>
<keyword evidence="1" id="KW-0175">Coiled coil</keyword>
<dbReference type="AlphaFoldDB" id="A0AAD1Y5X4"/>
<protein>
    <submittedName>
        <fullName evidence="3">Uncharacterized protein</fullName>
    </submittedName>
</protein>
<feature type="region of interest" description="Disordered" evidence="2">
    <location>
        <begin position="566"/>
        <end position="594"/>
    </location>
</feature>
<sequence>MLASESQEKMVKEYLDYQVDDPLSYVEFKYPLNEWDNVPPIIPRFVLRMNQHLKAIVHKCKEKFNEETTKDLRIDFEARNKQLGVRIETIVDEQEDENNRTRQDIHKLQADLLDLKNNFEKFLNQFKTMADDDLPSFLRNTHTPKEKLKQARSYSISQLQDFFDYCLRNSKLQKDFDKEHNFGQTQNLRIGDLEDKKRQLNKRIDMSIKERNQIIENIRKFIQQVKKDNESRAKTINADIKTNQEKIKELNQFRDSSRTFEENIIIQLEKMTIKLEHNKSHINKCIKQLNNQMNDEIEKAGNEFRKLNDETFNEMTELADTNSANIDKLNRRLNIEWKNSEQEFENKIKAFSKDCTKKIEDVKMKTNKARDKIKDICTDYFTKHEENVIEIKTKVNSVIQSFEDWKMYVMNPQSINEARIHSLDVKCDDIEKQVSSNFTVIYTIVKKLLFSLQQQAVAPKDHSSLLASLNDPNQTQETQNFHGISMDKRSETEMSPKSKKNSDLMFLKRIFNLQGQLNKIAEGKRKSTEIRSAERSFNKSAVGVPVKIPQLNQSFFTNHTKYTIDSGESVRKTRSRRKQNQSIPGPKKESRLTKTNFEPFLKSKELTRPIESRFDTPESTYPPIKEDSTERRLNAQKVVKKEPLKKITRNMLEKLNDSLHQNTSTYTNSFTNRSIKDDIVLPESQKVVSNIPQITKMLDSNKYITDLDREKMKKENEVISPNNVYKSVFKAMNSSIQ</sequence>
<evidence type="ECO:0000256" key="1">
    <source>
        <dbReference type="SAM" id="Coils"/>
    </source>
</evidence>
<reference evidence="3" key="1">
    <citation type="submission" date="2023-07" db="EMBL/GenBank/DDBJ databases">
        <authorList>
            <consortium name="AG Swart"/>
            <person name="Singh M."/>
            <person name="Singh A."/>
            <person name="Seah K."/>
            <person name="Emmerich C."/>
        </authorList>
    </citation>
    <scope>NUCLEOTIDE SEQUENCE</scope>
    <source>
        <strain evidence="3">DP1</strain>
    </source>
</reference>
<evidence type="ECO:0000313" key="3">
    <source>
        <dbReference type="EMBL" id="CAI2384925.1"/>
    </source>
</evidence>
<evidence type="ECO:0000256" key="2">
    <source>
        <dbReference type="SAM" id="MobiDB-lite"/>
    </source>
</evidence>
<keyword evidence="4" id="KW-1185">Reference proteome</keyword>
<dbReference type="SUPFAM" id="SSF47162">
    <property type="entry name" value="Apolipoprotein"/>
    <property type="match status" value="1"/>
</dbReference>
<feature type="compositionally biased region" description="Polar residues" evidence="2">
    <location>
        <begin position="470"/>
        <end position="482"/>
    </location>
</feature>
<dbReference type="EMBL" id="CAMPGE010027279">
    <property type="protein sequence ID" value="CAI2384925.1"/>
    <property type="molecule type" value="Genomic_DNA"/>
</dbReference>
<feature type="region of interest" description="Disordered" evidence="2">
    <location>
        <begin position="470"/>
        <end position="499"/>
    </location>
</feature>
<feature type="coiled-coil region" evidence="1">
    <location>
        <begin position="91"/>
        <end position="125"/>
    </location>
</feature>
<feature type="compositionally biased region" description="Basic and acidic residues" evidence="2">
    <location>
        <begin position="485"/>
        <end position="499"/>
    </location>
</feature>
<name>A0AAD1Y5X4_EUPCR</name>
<accession>A0AAD1Y5X4</accession>
<gene>
    <name evidence="3" type="ORF">ECRASSUSDP1_LOCUS26465</name>
</gene>
<organism evidence="3 4">
    <name type="scientific">Euplotes crassus</name>
    <dbReference type="NCBI Taxonomy" id="5936"/>
    <lineage>
        <taxon>Eukaryota</taxon>
        <taxon>Sar</taxon>
        <taxon>Alveolata</taxon>
        <taxon>Ciliophora</taxon>
        <taxon>Intramacronucleata</taxon>
        <taxon>Spirotrichea</taxon>
        <taxon>Hypotrichia</taxon>
        <taxon>Euplotida</taxon>
        <taxon>Euplotidae</taxon>
        <taxon>Moneuplotes</taxon>
    </lineage>
</organism>
<dbReference type="Proteomes" id="UP001295684">
    <property type="component" value="Unassembled WGS sequence"/>
</dbReference>
<evidence type="ECO:0000313" key="4">
    <source>
        <dbReference type="Proteomes" id="UP001295684"/>
    </source>
</evidence>
<comment type="caution">
    <text evidence="3">The sequence shown here is derived from an EMBL/GenBank/DDBJ whole genome shotgun (WGS) entry which is preliminary data.</text>
</comment>
<proteinExistence type="predicted"/>